<dbReference type="InterPro" id="IPR000092">
    <property type="entry name" value="Polyprenyl_synt"/>
</dbReference>
<comment type="cofactor">
    <cofactor evidence="1">
        <name>Mg(2+)</name>
        <dbReference type="ChEBI" id="CHEBI:18420"/>
    </cofactor>
</comment>
<keyword evidence="3 7" id="KW-0808">Transferase</keyword>
<gene>
    <name evidence="9" type="primary">ispA</name>
    <name evidence="9" type="ORF">GCM10011358_24210</name>
</gene>
<proteinExistence type="inferred from homology"/>
<dbReference type="Gene3D" id="1.10.600.10">
    <property type="entry name" value="Farnesyl Diphosphate Synthase"/>
    <property type="match status" value="1"/>
</dbReference>
<evidence type="ECO:0000256" key="7">
    <source>
        <dbReference type="RuleBase" id="RU004466"/>
    </source>
</evidence>
<keyword evidence="10" id="KW-1185">Reference proteome</keyword>
<evidence type="ECO:0000256" key="1">
    <source>
        <dbReference type="ARBA" id="ARBA00001946"/>
    </source>
</evidence>
<evidence type="ECO:0000256" key="8">
    <source>
        <dbReference type="SAM" id="MobiDB-lite"/>
    </source>
</evidence>
<accession>A0ABQ1QR62</accession>
<feature type="region of interest" description="Disordered" evidence="8">
    <location>
        <begin position="1"/>
        <end position="22"/>
    </location>
</feature>
<sequence>MLMNTQQTDAAEPLADPVSETRDRAERYLEARLSECAGAPATLHAAMRDAILAGGKRVRPILCMMINKAAGGRNAEFAHAAGAAVEFVHCASLILDDLPSMDDATMRRGRPAVHRIYGEATAILAAIGLMNLAYEQIARAPSHDETIRARAMRVLTEAIGTAGLVAGQELDLREKATAQSAEDLDTINWMKTGVLFVAAAELGAIAAGASQAQLDEVRGFAHHLGLAFQTRDDILDQIATSEETGKDSHKDDGSATLIRLAGFEAASSDCRSHLEKASAALERSGLQQDEIAELICRVFKQVSEQPA</sequence>
<dbReference type="PROSITE" id="PS00723">
    <property type="entry name" value="POLYPRENYL_SYNTHASE_1"/>
    <property type="match status" value="1"/>
</dbReference>
<comment type="caution">
    <text evidence="9">The sequence shown here is derived from an EMBL/GenBank/DDBJ whole genome shotgun (WGS) entry which is preliminary data.</text>
</comment>
<keyword evidence="4" id="KW-0479">Metal-binding</keyword>
<keyword evidence="5" id="KW-0460">Magnesium</keyword>
<evidence type="ECO:0000313" key="10">
    <source>
        <dbReference type="Proteomes" id="UP000617355"/>
    </source>
</evidence>
<dbReference type="SUPFAM" id="SSF48576">
    <property type="entry name" value="Terpenoid synthases"/>
    <property type="match status" value="1"/>
</dbReference>
<dbReference type="Pfam" id="PF00348">
    <property type="entry name" value="polyprenyl_synt"/>
    <property type="match status" value="1"/>
</dbReference>
<name>A0ABQ1QR62_9RHOB</name>
<protein>
    <submittedName>
        <fullName evidence="9">Farnesyl-diphosphate synthase</fullName>
    </submittedName>
</protein>
<dbReference type="PANTHER" id="PTHR43281">
    <property type="entry name" value="FARNESYL DIPHOSPHATE SYNTHASE"/>
    <property type="match status" value="1"/>
</dbReference>
<evidence type="ECO:0000256" key="4">
    <source>
        <dbReference type="ARBA" id="ARBA00022723"/>
    </source>
</evidence>
<evidence type="ECO:0000256" key="6">
    <source>
        <dbReference type="ARBA" id="ARBA00023229"/>
    </source>
</evidence>
<dbReference type="InterPro" id="IPR033749">
    <property type="entry name" value="Polyprenyl_synt_CS"/>
</dbReference>
<reference evidence="10" key="1">
    <citation type="journal article" date="2019" name="Int. J. Syst. Evol. Microbiol.">
        <title>The Global Catalogue of Microorganisms (GCM) 10K type strain sequencing project: providing services to taxonomists for standard genome sequencing and annotation.</title>
        <authorList>
            <consortium name="The Broad Institute Genomics Platform"/>
            <consortium name="The Broad Institute Genome Sequencing Center for Infectious Disease"/>
            <person name="Wu L."/>
            <person name="Ma J."/>
        </authorList>
    </citation>
    <scope>NUCLEOTIDE SEQUENCE [LARGE SCALE GENOMIC DNA]</scope>
    <source>
        <strain evidence="10">CGMCC 1.12922</strain>
    </source>
</reference>
<dbReference type="InterPro" id="IPR008949">
    <property type="entry name" value="Isoprenoid_synthase_dom_sf"/>
</dbReference>
<comment type="similarity">
    <text evidence="2 7">Belongs to the FPP/GGPP synthase family.</text>
</comment>
<dbReference type="CDD" id="cd00685">
    <property type="entry name" value="Trans_IPPS_HT"/>
    <property type="match status" value="1"/>
</dbReference>
<evidence type="ECO:0000256" key="3">
    <source>
        <dbReference type="ARBA" id="ARBA00022679"/>
    </source>
</evidence>
<dbReference type="SFLD" id="SFLDS00005">
    <property type="entry name" value="Isoprenoid_Synthase_Type_I"/>
    <property type="match status" value="1"/>
</dbReference>
<dbReference type="EMBL" id="BMGI01000004">
    <property type="protein sequence ID" value="GGD39434.1"/>
    <property type="molecule type" value="Genomic_DNA"/>
</dbReference>
<evidence type="ECO:0000313" key="9">
    <source>
        <dbReference type="EMBL" id="GGD39434.1"/>
    </source>
</evidence>
<evidence type="ECO:0000256" key="5">
    <source>
        <dbReference type="ARBA" id="ARBA00022842"/>
    </source>
</evidence>
<evidence type="ECO:0000256" key="2">
    <source>
        <dbReference type="ARBA" id="ARBA00006706"/>
    </source>
</evidence>
<organism evidence="9 10">
    <name type="scientific">Sinisalibacter lacisalsi</name>
    <dbReference type="NCBI Taxonomy" id="1526570"/>
    <lineage>
        <taxon>Bacteria</taxon>
        <taxon>Pseudomonadati</taxon>
        <taxon>Pseudomonadota</taxon>
        <taxon>Alphaproteobacteria</taxon>
        <taxon>Rhodobacterales</taxon>
        <taxon>Roseobacteraceae</taxon>
        <taxon>Sinisalibacter</taxon>
    </lineage>
</organism>
<dbReference type="PANTHER" id="PTHR43281:SF1">
    <property type="entry name" value="FARNESYL DIPHOSPHATE SYNTHASE"/>
    <property type="match status" value="1"/>
</dbReference>
<dbReference type="Proteomes" id="UP000617355">
    <property type="component" value="Unassembled WGS sequence"/>
</dbReference>
<keyword evidence="6" id="KW-0414">Isoprene biosynthesis</keyword>
<dbReference type="SFLD" id="SFLDG01017">
    <property type="entry name" value="Polyprenyl_Transferase_Like"/>
    <property type="match status" value="1"/>
</dbReference>